<dbReference type="InterPro" id="IPR013783">
    <property type="entry name" value="Ig-like_fold"/>
</dbReference>
<reference evidence="3 4" key="1">
    <citation type="submission" date="2019-02" db="EMBL/GenBank/DDBJ databases">
        <title>Isolation and identification of novel species under the genus Muribaculum.</title>
        <authorList>
            <person name="Miyake S."/>
            <person name="Ding Y."/>
            <person name="Low A."/>
            <person name="Soh M."/>
            <person name="Seedorf H."/>
        </authorList>
    </citation>
    <scope>NUCLEOTIDE SEQUENCE [LARGE SCALE GENOMIC DNA]</scope>
    <source>
        <strain evidence="3 4">TLL-A4</strain>
    </source>
</reference>
<keyword evidence="4" id="KW-1185">Reference proteome</keyword>
<dbReference type="Pfam" id="PF00756">
    <property type="entry name" value="Esterase"/>
    <property type="match status" value="1"/>
</dbReference>
<name>A0A4P7VML8_9BACT</name>
<dbReference type="InterPro" id="IPR000801">
    <property type="entry name" value="Esterase-like"/>
</dbReference>
<evidence type="ECO:0000256" key="1">
    <source>
        <dbReference type="SAM" id="SignalP"/>
    </source>
</evidence>
<gene>
    <name evidence="3" type="ORF">E7746_03085</name>
</gene>
<dbReference type="SUPFAM" id="SSF81296">
    <property type="entry name" value="E set domains"/>
    <property type="match status" value="1"/>
</dbReference>
<feature type="domain" description="Glycoside hydrolase family 13 N-terminal" evidence="2">
    <location>
        <begin position="37"/>
        <end position="92"/>
    </location>
</feature>
<dbReference type="RefSeq" id="WP_136409797.1">
    <property type="nucleotide sequence ID" value="NZ_CP039393.1"/>
</dbReference>
<dbReference type="SUPFAM" id="SSF53474">
    <property type="entry name" value="alpha/beta-Hydrolases"/>
    <property type="match status" value="1"/>
</dbReference>
<dbReference type="PANTHER" id="PTHR48098">
    <property type="entry name" value="ENTEROCHELIN ESTERASE-RELATED"/>
    <property type="match status" value="1"/>
</dbReference>
<dbReference type="InterPro" id="IPR014756">
    <property type="entry name" value="Ig_E-set"/>
</dbReference>
<sequence length="367" mass="40956">MKLSSLLLGAAMLSLQANAADPLAFLDVMNSPVILGDSIVFRVAAPNASSVSLTGQFMQGSVAMSRNDKGVWSVTVPTPTPDIYPYNFIIDGISVADPGNINIFPNESFKASMLEIPDDNALYTVRDVPHGKIHYNTYKSDVLGQHRNLIVYTPAEYEANPDKNYPVFYLVSGTTDTEEVWFKVGRANTLLDNLIASGEAEPMIVVMPYGYMNNGTPRPSSPEAAKMYQVFVKELTQSIMPYVESNYRTINNRDSRAIAGFSRGGGQSMFTAFSCPDKFGWLESYSAYLTPEVIDAYFPNIVKDANSLNSLWMCVGTSDFLYNDVVRNKRYFDDKAIKYQAEERGGSHTWMHARYCLANSLRRLFRK</sequence>
<organism evidence="3 4">
    <name type="scientific">Muribaculum gordoncarteri</name>
    <dbReference type="NCBI Taxonomy" id="2530390"/>
    <lineage>
        <taxon>Bacteria</taxon>
        <taxon>Pseudomonadati</taxon>
        <taxon>Bacteroidota</taxon>
        <taxon>Bacteroidia</taxon>
        <taxon>Bacteroidales</taxon>
        <taxon>Muribaculaceae</taxon>
        <taxon>Muribaculum</taxon>
    </lineage>
</organism>
<dbReference type="PANTHER" id="PTHR48098:SF1">
    <property type="entry name" value="DIACYLGLYCEROL ACYLTRANSFERASE_MYCOLYLTRANSFERASE AG85A"/>
    <property type="match status" value="1"/>
</dbReference>
<feature type="chain" id="PRO_5020251320" evidence="1">
    <location>
        <begin position="20"/>
        <end position="367"/>
    </location>
</feature>
<accession>A0A4P7VML8</accession>
<dbReference type="Pfam" id="PF02922">
    <property type="entry name" value="CBM_48"/>
    <property type="match status" value="1"/>
</dbReference>
<evidence type="ECO:0000313" key="4">
    <source>
        <dbReference type="Proteomes" id="UP000297031"/>
    </source>
</evidence>
<dbReference type="CDD" id="cd11294">
    <property type="entry name" value="E_set_Esterase_like_N"/>
    <property type="match status" value="1"/>
</dbReference>
<feature type="signal peptide" evidence="1">
    <location>
        <begin position="1"/>
        <end position="19"/>
    </location>
</feature>
<dbReference type="InterPro" id="IPR004193">
    <property type="entry name" value="Glyco_hydro_13_N"/>
</dbReference>
<protein>
    <submittedName>
        <fullName evidence="3">Esterase</fullName>
    </submittedName>
</protein>
<dbReference type="Gene3D" id="3.40.50.1820">
    <property type="entry name" value="alpha/beta hydrolase"/>
    <property type="match status" value="1"/>
</dbReference>
<dbReference type="InterPro" id="IPR050583">
    <property type="entry name" value="Mycobacterial_A85_antigen"/>
</dbReference>
<dbReference type="Proteomes" id="UP000297031">
    <property type="component" value="Chromosome"/>
</dbReference>
<keyword evidence="1" id="KW-0732">Signal</keyword>
<dbReference type="AlphaFoldDB" id="A0A4P7VML8"/>
<evidence type="ECO:0000259" key="2">
    <source>
        <dbReference type="Pfam" id="PF02922"/>
    </source>
</evidence>
<dbReference type="GO" id="GO:0005975">
    <property type="term" value="P:carbohydrate metabolic process"/>
    <property type="evidence" value="ECO:0007669"/>
    <property type="project" value="InterPro"/>
</dbReference>
<dbReference type="InterPro" id="IPR029058">
    <property type="entry name" value="AB_hydrolase_fold"/>
</dbReference>
<dbReference type="GO" id="GO:0004553">
    <property type="term" value="F:hydrolase activity, hydrolyzing O-glycosyl compounds"/>
    <property type="evidence" value="ECO:0007669"/>
    <property type="project" value="InterPro"/>
</dbReference>
<dbReference type="Gene3D" id="2.60.40.10">
    <property type="entry name" value="Immunoglobulins"/>
    <property type="match status" value="1"/>
</dbReference>
<dbReference type="KEGG" id="mgod:E7746_03085"/>
<dbReference type="EMBL" id="CP039393">
    <property type="protein sequence ID" value="QCD34935.1"/>
    <property type="molecule type" value="Genomic_DNA"/>
</dbReference>
<dbReference type="OrthoDB" id="9803578at2"/>
<dbReference type="GO" id="GO:0016747">
    <property type="term" value="F:acyltransferase activity, transferring groups other than amino-acyl groups"/>
    <property type="evidence" value="ECO:0007669"/>
    <property type="project" value="TreeGrafter"/>
</dbReference>
<evidence type="ECO:0000313" key="3">
    <source>
        <dbReference type="EMBL" id="QCD34935.1"/>
    </source>
</evidence>
<proteinExistence type="predicted"/>